<dbReference type="InterPro" id="IPR013249">
    <property type="entry name" value="RNA_pol_sigma70_r4_t2"/>
</dbReference>
<gene>
    <name evidence="7" type="ORF">OD750_020775</name>
</gene>
<dbReference type="GO" id="GO:0006352">
    <property type="term" value="P:DNA-templated transcription initiation"/>
    <property type="evidence" value="ECO:0007669"/>
    <property type="project" value="InterPro"/>
</dbReference>
<dbReference type="EMBL" id="JAOVZO020000019">
    <property type="protein sequence ID" value="MDC8014986.1"/>
    <property type="molecule type" value="Genomic_DNA"/>
</dbReference>
<dbReference type="AlphaFoldDB" id="A0A9X3YRG4"/>
<feature type="domain" description="HTH luxR-type" evidence="6">
    <location>
        <begin position="117"/>
        <end position="174"/>
    </location>
</feature>
<evidence type="ECO:0000256" key="4">
    <source>
        <dbReference type="ARBA" id="ARBA00023125"/>
    </source>
</evidence>
<dbReference type="InterPro" id="IPR014284">
    <property type="entry name" value="RNA_pol_sigma-70_dom"/>
</dbReference>
<dbReference type="InterPro" id="IPR013325">
    <property type="entry name" value="RNA_pol_sigma_r2"/>
</dbReference>
<proteinExistence type="inferred from homology"/>
<dbReference type="InterPro" id="IPR007627">
    <property type="entry name" value="RNA_pol_sigma70_r2"/>
</dbReference>
<evidence type="ECO:0000256" key="5">
    <source>
        <dbReference type="ARBA" id="ARBA00023163"/>
    </source>
</evidence>
<protein>
    <submittedName>
        <fullName evidence="7">Sigma-70 family RNA polymerase sigma factor</fullName>
    </submittedName>
</protein>
<dbReference type="PANTHER" id="PTHR43133:SF8">
    <property type="entry name" value="RNA POLYMERASE SIGMA FACTOR HI_1459-RELATED"/>
    <property type="match status" value="1"/>
</dbReference>
<sequence length="176" mass="19763">MTEPPEPFASDAPDALARHYGPLVFRAAFRVLGDAALAEDVQQDVFLRLIEQPPRDVASWPAYLTAAAVRRAIDRQRQQRRWWRLLPVWRAQAPAAAASSEDVGLVDERARRLRAAMAELSPREAQCFSLRYLEGMAIDDIARVLAITTNTTHVTLHRARRRLEARLGDAVTETAP</sequence>
<organism evidence="7 8">
    <name type="scientific">Tahibacter soli</name>
    <dbReference type="NCBI Taxonomy" id="2983605"/>
    <lineage>
        <taxon>Bacteria</taxon>
        <taxon>Pseudomonadati</taxon>
        <taxon>Pseudomonadota</taxon>
        <taxon>Gammaproteobacteria</taxon>
        <taxon>Lysobacterales</taxon>
        <taxon>Rhodanobacteraceae</taxon>
        <taxon>Tahibacter</taxon>
    </lineage>
</organism>
<dbReference type="Pfam" id="PF04542">
    <property type="entry name" value="Sigma70_r2"/>
    <property type="match status" value="1"/>
</dbReference>
<dbReference type="GO" id="GO:0016987">
    <property type="term" value="F:sigma factor activity"/>
    <property type="evidence" value="ECO:0007669"/>
    <property type="project" value="UniProtKB-KW"/>
</dbReference>
<dbReference type="InterPro" id="IPR036388">
    <property type="entry name" value="WH-like_DNA-bd_sf"/>
</dbReference>
<keyword evidence="8" id="KW-1185">Reference proteome</keyword>
<comment type="caution">
    <text evidence="7">The sequence shown here is derived from an EMBL/GenBank/DDBJ whole genome shotgun (WGS) entry which is preliminary data.</text>
</comment>
<dbReference type="Gene3D" id="1.10.10.10">
    <property type="entry name" value="Winged helix-like DNA-binding domain superfamily/Winged helix DNA-binding domain"/>
    <property type="match status" value="1"/>
</dbReference>
<reference evidence="7" key="1">
    <citation type="submission" date="2023-02" db="EMBL/GenBank/DDBJ databases">
        <title>Tahibacter soli sp. nov. isolated from soil.</title>
        <authorList>
            <person name="Baek J.H."/>
            <person name="Lee J.K."/>
            <person name="Choi D.G."/>
            <person name="Jeon C.O."/>
        </authorList>
    </citation>
    <scope>NUCLEOTIDE SEQUENCE</scope>
    <source>
        <strain evidence="7">BL</strain>
    </source>
</reference>
<keyword evidence="5" id="KW-0804">Transcription</keyword>
<evidence type="ECO:0000256" key="2">
    <source>
        <dbReference type="ARBA" id="ARBA00023015"/>
    </source>
</evidence>
<dbReference type="SUPFAM" id="SSF88946">
    <property type="entry name" value="Sigma2 domain of RNA polymerase sigma factors"/>
    <property type="match status" value="1"/>
</dbReference>
<evidence type="ECO:0000256" key="1">
    <source>
        <dbReference type="ARBA" id="ARBA00010641"/>
    </source>
</evidence>
<keyword evidence="4" id="KW-0238">DNA-binding</keyword>
<evidence type="ECO:0000313" key="7">
    <source>
        <dbReference type="EMBL" id="MDC8014986.1"/>
    </source>
</evidence>
<dbReference type="Gene3D" id="1.10.1740.10">
    <property type="match status" value="1"/>
</dbReference>
<dbReference type="RefSeq" id="WP_263540778.1">
    <property type="nucleotide sequence ID" value="NZ_JAOVZO020000019.1"/>
</dbReference>
<dbReference type="SMART" id="SM00421">
    <property type="entry name" value="HTH_LUXR"/>
    <property type="match status" value="1"/>
</dbReference>
<dbReference type="InterPro" id="IPR013324">
    <property type="entry name" value="RNA_pol_sigma_r3/r4-like"/>
</dbReference>
<dbReference type="GO" id="GO:0003677">
    <property type="term" value="F:DNA binding"/>
    <property type="evidence" value="ECO:0007669"/>
    <property type="project" value="UniProtKB-KW"/>
</dbReference>
<dbReference type="SUPFAM" id="SSF88659">
    <property type="entry name" value="Sigma3 and sigma4 domains of RNA polymerase sigma factors"/>
    <property type="match status" value="1"/>
</dbReference>
<dbReference type="PANTHER" id="PTHR43133">
    <property type="entry name" value="RNA POLYMERASE ECF-TYPE SIGMA FACTO"/>
    <property type="match status" value="1"/>
</dbReference>
<dbReference type="Pfam" id="PF08281">
    <property type="entry name" value="Sigma70_r4_2"/>
    <property type="match status" value="1"/>
</dbReference>
<dbReference type="NCBIfam" id="TIGR02937">
    <property type="entry name" value="sigma70-ECF"/>
    <property type="match status" value="1"/>
</dbReference>
<accession>A0A9X3YRG4</accession>
<comment type="similarity">
    <text evidence="1">Belongs to the sigma-70 factor family. ECF subfamily.</text>
</comment>
<dbReference type="InterPro" id="IPR000792">
    <property type="entry name" value="Tscrpt_reg_LuxR_C"/>
</dbReference>
<evidence type="ECO:0000313" key="8">
    <source>
        <dbReference type="Proteomes" id="UP001139971"/>
    </source>
</evidence>
<dbReference type="InterPro" id="IPR039425">
    <property type="entry name" value="RNA_pol_sigma-70-like"/>
</dbReference>
<evidence type="ECO:0000259" key="6">
    <source>
        <dbReference type="SMART" id="SM00421"/>
    </source>
</evidence>
<keyword evidence="3" id="KW-0731">Sigma factor</keyword>
<keyword evidence="2" id="KW-0805">Transcription regulation</keyword>
<name>A0A9X3YRG4_9GAMM</name>
<evidence type="ECO:0000256" key="3">
    <source>
        <dbReference type="ARBA" id="ARBA00023082"/>
    </source>
</evidence>
<dbReference type="Proteomes" id="UP001139971">
    <property type="component" value="Unassembled WGS sequence"/>
</dbReference>